<protein>
    <submittedName>
        <fullName evidence="2">Fic/DOC family N-terminal domain-containing protein</fullName>
    </submittedName>
</protein>
<dbReference type="Proteomes" id="UP001449795">
    <property type="component" value="Chromosome"/>
</dbReference>
<accession>A0ABZ3D8W0</accession>
<feature type="domain" description="Fic/DOC N-terminal" evidence="1">
    <location>
        <begin position="44"/>
        <end position="95"/>
    </location>
</feature>
<reference evidence="2 3" key="1">
    <citation type="submission" date="2024-04" db="EMBL/GenBank/DDBJ databases">
        <title>Complete genome sequence of Nguyenibacter vanlangesis HBCM-1154, a strain capable of nitrogen fixation, IAA production, and phosphorus solubilization isolated from sugarcane soil.</title>
        <authorList>
            <person name="MY HANH P."/>
        </authorList>
    </citation>
    <scope>NUCLEOTIDE SEQUENCE [LARGE SCALE GENOMIC DNA]</scope>
    <source>
        <strain evidence="2 3">HBCM 1154</strain>
    </source>
</reference>
<dbReference type="Pfam" id="PF13784">
    <property type="entry name" value="Fic_N"/>
    <property type="match status" value="1"/>
</dbReference>
<evidence type="ECO:0000313" key="3">
    <source>
        <dbReference type="Proteomes" id="UP001449795"/>
    </source>
</evidence>
<dbReference type="RefSeq" id="WP_342629537.1">
    <property type="nucleotide sequence ID" value="NZ_CP152276.1"/>
</dbReference>
<evidence type="ECO:0000259" key="1">
    <source>
        <dbReference type="Pfam" id="PF13784"/>
    </source>
</evidence>
<dbReference type="EMBL" id="CP152276">
    <property type="protein sequence ID" value="XAE44243.1"/>
    <property type="molecule type" value="Genomic_DNA"/>
</dbReference>
<gene>
    <name evidence="2" type="ORF">AAC691_07380</name>
</gene>
<dbReference type="InterPro" id="IPR025758">
    <property type="entry name" value="Fic/DOC_N"/>
</dbReference>
<name>A0ABZ3D8W0_9PROT</name>
<evidence type="ECO:0000313" key="2">
    <source>
        <dbReference type="EMBL" id="XAE44243.1"/>
    </source>
</evidence>
<proteinExistence type="predicted"/>
<sequence>MVELMRNPRLGCFVGTPVAGEIVRAFVPPPLPPEPSIDVLGLLERLSLAEHALGRLDGIIMLLPRQELFLYMYVRNMYVRKEAVLSSQIEGTQSTGFWNILICRSVRNYAFRRPKRFLGSGNSASRSISV</sequence>
<organism evidence="2 3">
    <name type="scientific">Nguyenibacter vanlangensis</name>
    <dbReference type="NCBI Taxonomy" id="1216886"/>
    <lineage>
        <taxon>Bacteria</taxon>
        <taxon>Pseudomonadati</taxon>
        <taxon>Pseudomonadota</taxon>
        <taxon>Alphaproteobacteria</taxon>
        <taxon>Acetobacterales</taxon>
        <taxon>Acetobacteraceae</taxon>
        <taxon>Nguyenibacter</taxon>
    </lineage>
</organism>
<keyword evidence="3" id="KW-1185">Reference proteome</keyword>